<dbReference type="GO" id="GO:0015038">
    <property type="term" value="F:glutathione disulfide oxidoreductase activity"/>
    <property type="evidence" value="ECO:0007669"/>
    <property type="project" value="UniProtKB-UniRule"/>
</dbReference>
<sequence>MNKVIIYSSGHCPYCVMAKQLLDRKGVVYDEIRVDQHPEKREEMMQKSQRRTVPQIFINGKAVGGYTDLVDIDRSGQLDALLTNN</sequence>
<dbReference type="Pfam" id="PF00462">
    <property type="entry name" value="Glutaredoxin"/>
    <property type="match status" value="1"/>
</dbReference>
<organism evidence="8 9">
    <name type="scientific">Methylophaga muralis</name>
    <dbReference type="NCBI Taxonomy" id="291169"/>
    <lineage>
        <taxon>Bacteria</taxon>
        <taxon>Pseudomonadati</taxon>
        <taxon>Pseudomonadota</taxon>
        <taxon>Gammaproteobacteria</taxon>
        <taxon>Thiotrichales</taxon>
        <taxon>Piscirickettsiaceae</taxon>
        <taxon>Methylophaga</taxon>
    </lineage>
</organism>
<dbReference type="Proteomes" id="UP000094379">
    <property type="component" value="Unassembled WGS sequence"/>
</dbReference>
<dbReference type="InterPro" id="IPR011767">
    <property type="entry name" value="GLR_AS"/>
</dbReference>
<dbReference type="GO" id="GO:0045454">
    <property type="term" value="P:cell redox homeostasis"/>
    <property type="evidence" value="ECO:0007669"/>
    <property type="project" value="InterPro"/>
</dbReference>
<evidence type="ECO:0000256" key="3">
    <source>
        <dbReference type="ARBA" id="ARBA00022982"/>
    </source>
</evidence>
<dbReference type="CDD" id="cd03418">
    <property type="entry name" value="GRX_GRXb_1_3_like"/>
    <property type="match status" value="1"/>
</dbReference>
<dbReference type="EMBL" id="MCRI01000001">
    <property type="protein sequence ID" value="ODN68347.1"/>
    <property type="molecule type" value="Genomic_DNA"/>
</dbReference>
<evidence type="ECO:0000256" key="1">
    <source>
        <dbReference type="ARBA" id="ARBA00007787"/>
    </source>
</evidence>
<dbReference type="GO" id="GO:0015035">
    <property type="term" value="F:protein-disulfide reductase activity"/>
    <property type="evidence" value="ECO:0007669"/>
    <property type="project" value="TreeGrafter"/>
</dbReference>
<keyword evidence="6" id="KW-0963">Cytoplasm</keyword>
<keyword evidence="3 6" id="KW-0249">Electron transport</keyword>
<evidence type="ECO:0000256" key="2">
    <source>
        <dbReference type="ARBA" id="ARBA00022448"/>
    </source>
</evidence>
<keyword evidence="2 6" id="KW-0813">Transport</keyword>
<keyword evidence="5 6" id="KW-0676">Redox-active center</keyword>
<dbReference type="PRINTS" id="PR00160">
    <property type="entry name" value="GLUTAREDOXIN"/>
</dbReference>
<dbReference type="RefSeq" id="WP_069294908.1">
    <property type="nucleotide sequence ID" value="NZ_MCRI01000001.1"/>
</dbReference>
<dbReference type="InterPro" id="IPR014025">
    <property type="entry name" value="Glutaredoxin_subgr"/>
</dbReference>
<dbReference type="PANTHER" id="PTHR46679:SF1">
    <property type="entry name" value="GLUTAREDOXIN-2, MITOCHONDRIAL"/>
    <property type="match status" value="1"/>
</dbReference>
<reference evidence="8 9" key="1">
    <citation type="submission" date="2016-07" db="EMBL/GenBank/DDBJ databases">
        <title>Draft Genome Sequence of Methylophaga muralis Bur 1.</title>
        <authorList>
            <person name="Vasilenko O.V."/>
            <person name="Doronina N.V."/>
            <person name="Shmareva M.N."/>
            <person name="Tarlachkov S.V."/>
            <person name="Mustakhimov I."/>
            <person name="Trotsenko Y.A."/>
        </authorList>
    </citation>
    <scope>NUCLEOTIDE SEQUENCE [LARGE SCALE GENOMIC DNA]</scope>
    <source>
        <strain evidence="8 9">Bur 1</strain>
    </source>
</reference>
<comment type="similarity">
    <text evidence="1 6">Belongs to the glutaredoxin family.</text>
</comment>
<dbReference type="PROSITE" id="PS51354">
    <property type="entry name" value="GLUTAREDOXIN_2"/>
    <property type="match status" value="1"/>
</dbReference>
<dbReference type="STRING" id="291169.A9E74_00320"/>
<evidence type="ECO:0000256" key="5">
    <source>
        <dbReference type="ARBA" id="ARBA00023284"/>
    </source>
</evidence>
<dbReference type="AlphaFoldDB" id="A0A1E3GWB5"/>
<evidence type="ECO:0000313" key="9">
    <source>
        <dbReference type="Proteomes" id="UP000094379"/>
    </source>
</evidence>
<dbReference type="NCBIfam" id="TIGR02181">
    <property type="entry name" value="GRX_bact"/>
    <property type="match status" value="1"/>
</dbReference>
<dbReference type="InterPro" id="IPR011900">
    <property type="entry name" value="GRX_bact"/>
</dbReference>
<gene>
    <name evidence="8" type="primary">grxC</name>
    <name evidence="8" type="ORF">A9E74_00320</name>
</gene>
<dbReference type="PANTHER" id="PTHR46679">
    <property type="match status" value="1"/>
</dbReference>
<evidence type="ECO:0000313" key="8">
    <source>
        <dbReference type="EMBL" id="ODN68347.1"/>
    </source>
</evidence>
<dbReference type="InterPro" id="IPR036249">
    <property type="entry name" value="Thioredoxin-like_sf"/>
</dbReference>
<dbReference type="PROSITE" id="PS00195">
    <property type="entry name" value="GLUTAREDOXIN_1"/>
    <property type="match status" value="1"/>
</dbReference>
<accession>A0A1E3GWB5</accession>
<evidence type="ECO:0000259" key="7">
    <source>
        <dbReference type="Pfam" id="PF00462"/>
    </source>
</evidence>
<feature type="domain" description="Glutaredoxin" evidence="7">
    <location>
        <begin position="4"/>
        <end position="63"/>
    </location>
</feature>
<evidence type="ECO:0000256" key="4">
    <source>
        <dbReference type="ARBA" id="ARBA00023157"/>
    </source>
</evidence>
<dbReference type="InterPro" id="IPR002109">
    <property type="entry name" value="Glutaredoxin"/>
</dbReference>
<comment type="caution">
    <text evidence="8">The sequence shown here is derived from an EMBL/GenBank/DDBJ whole genome shotgun (WGS) entry which is preliminary data.</text>
</comment>
<proteinExistence type="inferred from homology"/>
<dbReference type="SUPFAM" id="SSF52833">
    <property type="entry name" value="Thioredoxin-like"/>
    <property type="match status" value="1"/>
</dbReference>
<comment type="function">
    <text evidence="6">Has a glutathione-disulfide oxidoreductase activity in the presence of NADPH and glutathione reductase. Reduces low molecular weight disulfides and proteins.</text>
</comment>
<dbReference type="PATRIC" id="fig|291169.3.peg.324"/>
<protein>
    <recommendedName>
        <fullName evidence="6">Glutaredoxin</fullName>
    </recommendedName>
</protein>
<keyword evidence="9" id="KW-1185">Reference proteome</keyword>
<keyword evidence="4" id="KW-1015">Disulfide bond</keyword>
<name>A0A1E3GWB5_9GAMM</name>
<evidence type="ECO:0000256" key="6">
    <source>
        <dbReference type="RuleBase" id="RU364065"/>
    </source>
</evidence>
<dbReference type="Gene3D" id="3.40.30.10">
    <property type="entry name" value="Glutaredoxin"/>
    <property type="match status" value="1"/>
</dbReference>